<reference evidence="7" key="1">
    <citation type="submission" date="2016-10" db="EMBL/GenBank/DDBJ databases">
        <title>Frankia sp. NRRL B-16386 Genome sequencing.</title>
        <authorList>
            <person name="Ghodhbane-Gtari F."/>
            <person name="Swanson E."/>
            <person name="Gueddou A."/>
            <person name="Hezbri K."/>
            <person name="Ktari K."/>
            <person name="Nouioui I."/>
            <person name="Morris K."/>
            <person name="Simpson S."/>
            <person name="Abebe-Akele F."/>
            <person name="Thomas K."/>
            <person name="Gtari M."/>
            <person name="Tisa L.S."/>
        </authorList>
    </citation>
    <scope>NUCLEOTIDE SEQUENCE [LARGE SCALE GENOMIC DNA]</scope>
    <source>
        <strain evidence="7">NRRL B-16386</strain>
    </source>
</reference>
<dbReference type="InterPro" id="IPR058245">
    <property type="entry name" value="NreC/VraR/RcsB-like_REC"/>
</dbReference>
<comment type="caution">
    <text evidence="6">The sequence shown here is derived from an EMBL/GenBank/DDBJ whole genome shotgun (WGS) entry which is preliminary data.</text>
</comment>
<dbReference type="Pfam" id="PF00072">
    <property type="entry name" value="Response_reg"/>
    <property type="match status" value="1"/>
</dbReference>
<dbReference type="Pfam" id="PF00196">
    <property type="entry name" value="GerE"/>
    <property type="match status" value="1"/>
</dbReference>
<dbReference type="PROSITE" id="PS50110">
    <property type="entry name" value="RESPONSE_REGULATORY"/>
    <property type="match status" value="1"/>
</dbReference>
<name>A0A1V2I5W7_9ACTN</name>
<evidence type="ECO:0000313" key="6">
    <source>
        <dbReference type="EMBL" id="ONH26563.1"/>
    </source>
</evidence>
<dbReference type="InterPro" id="IPR016032">
    <property type="entry name" value="Sig_transdc_resp-reg_C-effctor"/>
</dbReference>
<dbReference type="GO" id="GO:0000160">
    <property type="term" value="P:phosphorelay signal transduction system"/>
    <property type="evidence" value="ECO:0007669"/>
    <property type="project" value="InterPro"/>
</dbReference>
<dbReference type="CDD" id="cd17535">
    <property type="entry name" value="REC_NarL-like"/>
    <property type="match status" value="1"/>
</dbReference>
<evidence type="ECO:0000256" key="2">
    <source>
        <dbReference type="ARBA" id="ARBA00023125"/>
    </source>
</evidence>
<dbReference type="CDD" id="cd06170">
    <property type="entry name" value="LuxR_C_like"/>
    <property type="match status" value="1"/>
</dbReference>
<dbReference type="PROSITE" id="PS50043">
    <property type="entry name" value="HTH_LUXR_2"/>
    <property type="match status" value="1"/>
</dbReference>
<dbReference type="GO" id="GO:0006355">
    <property type="term" value="P:regulation of DNA-templated transcription"/>
    <property type="evidence" value="ECO:0007669"/>
    <property type="project" value="InterPro"/>
</dbReference>
<evidence type="ECO:0000256" key="1">
    <source>
        <dbReference type="ARBA" id="ARBA00022553"/>
    </source>
</evidence>
<keyword evidence="7" id="KW-1185">Reference proteome</keyword>
<feature type="domain" description="HTH luxR-type" evidence="4">
    <location>
        <begin position="150"/>
        <end position="215"/>
    </location>
</feature>
<dbReference type="Gene3D" id="3.40.50.2300">
    <property type="match status" value="1"/>
</dbReference>
<dbReference type="InterPro" id="IPR000792">
    <property type="entry name" value="Tscrpt_reg_LuxR_C"/>
</dbReference>
<dbReference type="SMART" id="SM00421">
    <property type="entry name" value="HTH_LUXR"/>
    <property type="match status" value="1"/>
</dbReference>
<dbReference type="OrthoDB" id="9808843at2"/>
<gene>
    <name evidence="6" type="ORF">BL253_24200</name>
</gene>
<feature type="modified residue" description="4-aspartylphosphate" evidence="3">
    <location>
        <position position="60"/>
    </location>
</feature>
<dbReference type="GO" id="GO:0003677">
    <property type="term" value="F:DNA binding"/>
    <property type="evidence" value="ECO:0007669"/>
    <property type="project" value="UniProtKB-KW"/>
</dbReference>
<dbReference type="SMART" id="SM00448">
    <property type="entry name" value="REC"/>
    <property type="match status" value="1"/>
</dbReference>
<dbReference type="PROSITE" id="PS00622">
    <property type="entry name" value="HTH_LUXR_1"/>
    <property type="match status" value="1"/>
</dbReference>
<dbReference type="Proteomes" id="UP000188929">
    <property type="component" value="Unassembled WGS sequence"/>
</dbReference>
<dbReference type="PANTHER" id="PTHR43214">
    <property type="entry name" value="TWO-COMPONENT RESPONSE REGULATOR"/>
    <property type="match status" value="1"/>
</dbReference>
<dbReference type="SUPFAM" id="SSF46894">
    <property type="entry name" value="C-terminal effector domain of the bipartite response regulators"/>
    <property type="match status" value="1"/>
</dbReference>
<accession>A0A1V2I5W7</accession>
<dbReference type="STRING" id="1834516.BL253_24200"/>
<feature type="domain" description="Response regulatory" evidence="5">
    <location>
        <begin position="9"/>
        <end position="125"/>
    </location>
</feature>
<evidence type="ECO:0000259" key="5">
    <source>
        <dbReference type="PROSITE" id="PS50110"/>
    </source>
</evidence>
<sequence>MTSSAAPLRVLLADDHAVVRRGIAALLSSVGGIEVAGEAATGAEAIRAAQLTRPDVVVMDVRMPDMDGVEATRGLAAALPECAVLMLTMFDDDETVFAAMRAGARGYLLKGAAQDDILHAIRSVAAGHVVLGPGIARRLLDQAAEPRGPAPDPFPELTARERQILDLIAAGRSNGVIAAELGVATKTVVNHVSAIFAKLRLATRAEAIVRAREAGLGR</sequence>
<evidence type="ECO:0000259" key="4">
    <source>
        <dbReference type="PROSITE" id="PS50043"/>
    </source>
</evidence>
<keyword evidence="1 3" id="KW-0597">Phosphoprotein</keyword>
<dbReference type="SUPFAM" id="SSF52172">
    <property type="entry name" value="CheY-like"/>
    <property type="match status" value="1"/>
</dbReference>
<dbReference type="InterPro" id="IPR039420">
    <property type="entry name" value="WalR-like"/>
</dbReference>
<dbReference type="InterPro" id="IPR001789">
    <property type="entry name" value="Sig_transdc_resp-reg_receiver"/>
</dbReference>
<proteinExistence type="predicted"/>
<dbReference type="PRINTS" id="PR00038">
    <property type="entry name" value="HTHLUXR"/>
</dbReference>
<dbReference type="AlphaFoldDB" id="A0A1V2I5W7"/>
<dbReference type="EMBL" id="MOMC01000050">
    <property type="protein sequence ID" value="ONH26563.1"/>
    <property type="molecule type" value="Genomic_DNA"/>
</dbReference>
<dbReference type="InterPro" id="IPR011006">
    <property type="entry name" value="CheY-like_superfamily"/>
</dbReference>
<dbReference type="RefSeq" id="WP_076819489.1">
    <property type="nucleotide sequence ID" value="NZ_MOMC01000050.1"/>
</dbReference>
<dbReference type="PANTHER" id="PTHR43214:SF43">
    <property type="entry name" value="TWO-COMPONENT RESPONSE REGULATOR"/>
    <property type="match status" value="1"/>
</dbReference>
<evidence type="ECO:0000256" key="3">
    <source>
        <dbReference type="PROSITE-ProRule" id="PRU00169"/>
    </source>
</evidence>
<organism evidence="6 7">
    <name type="scientific">Pseudofrankia asymbiotica</name>
    <dbReference type="NCBI Taxonomy" id="1834516"/>
    <lineage>
        <taxon>Bacteria</taxon>
        <taxon>Bacillati</taxon>
        <taxon>Actinomycetota</taxon>
        <taxon>Actinomycetes</taxon>
        <taxon>Frankiales</taxon>
        <taxon>Frankiaceae</taxon>
        <taxon>Pseudofrankia</taxon>
    </lineage>
</organism>
<evidence type="ECO:0000313" key="7">
    <source>
        <dbReference type="Proteomes" id="UP000188929"/>
    </source>
</evidence>
<protein>
    <submittedName>
        <fullName evidence="6">DNA-binding response regulator</fullName>
    </submittedName>
</protein>
<keyword evidence="2 6" id="KW-0238">DNA-binding</keyword>